<name>A0ABR7RK66_9PROT</name>
<evidence type="ECO:0000256" key="3">
    <source>
        <dbReference type="ARBA" id="ARBA00023186"/>
    </source>
</evidence>
<organism evidence="9 10">
    <name type="scientific">Teichococcus aerophilus</name>
    <dbReference type="NCBI Taxonomy" id="1224513"/>
    <lineage>
        <taxon>Bacteria</taxon>
        <taxon>Pseudomonadati</taxon>
        <taxon>Pseudomonadota</taxon>
        <taxon>Alphaproteobacteria</taxon>
        <taxon>Acetobacterales</taxon>
        <taxon>Roseomonadaceae</taxon>
        <taxon>Roseomonas</taxon>
    </lineage>
</organism>
<evidence type="ECO:0000256" key="6">
    <source>
        <dbReference type="ARBA" id="ARBA00049117"/>
    </source>
</evidence>
<feature type="domain" description="CobW C-terminal" evidence="8">
    <location>
        <begin position="244"/>
        <end position="320"/>
    </location>
</feature>
<comment type="function">
    <text evidence="5">Zinc chaperone that directly transfers zinc cofactor to target proteins, thereby activating them. Zinc is transferred from the CXCC motif in the GTPase domain to the zinc binding site in target proteins in a process requiring GTP hydrolysis.</text>
</comment>
<dbReference type="InterPro" id="IPR036627">
    <property type="entry name" value="CobW-likC_sf"/>
</dbReference>
<evidence type="ECO:0000256" key="5">
    <source>
        <dbReference type="ARBA" id="ARBA00045658"/>
    </source>
</evidence>
<dbReference type="InterPro" id="IPR027417">
    <property type="entry name" value="P-loop_NTPase"/>
</dbReference>
<evidence type="ECO:0000256" key="1">
    <source>
        <dbReference type="ARBA" id="ARBA00022741"/>
    </source>
</evidence>
<dbReference type="PANTHER" id="PTHR13748:SF62">
    <property type="entry name" value="COBW DOMAIN-CONTAINING PROTEIN"/>
    <property type="match status" value="1"/>
</dbReference>
<evidence type="ECO:0000313" key="10">
    <source>
        <dbReference type="Proteomes" id="UP000626026"/>
    </source>
</evidence>
<evidence type="ECO:0000256" key="4">
    <source>
        <dbReference type="ARBA" id="ARBA00034320"/>
    </source>
</evidence>
<gene>
    <name evidence="9" type="ORF">IBL26_09010</name>
</gene>
<comment type="caution">
    <text evidence="9">The sequence shown here is derived from an EMBL/GenBank/DDBJ whole genome shotgun (WGS) entry which is preliminary data.</text>
</comment>
<keyword evidence="2" id="KW-0378">Hydrolase</keyword>
<evidence type="ECO:0000259" key="7">
    <source>
        <dbReference type="Pfam" id="PF02492"/>
    </source>
</evidence>
<proteinExistence type="inferred from homology"/>
<accession>A0ABR7RK66</accession>
<keyword evidence="10" id="KW-1185">Reference proteome</keyword>
<dbReference type="InterPro" id="IPR051316">
    <property type="entry name" value="Zinc-reg_GTPase_activator"/>
</dbReference>
<dbReference type="SUPFAM" id="SSF52540">
    <property type="entry name" value="P-loop containing nucleoside triphosphate hydrolases"/>
    <property type="match status" value="1"/>
</dbReference>
<dbReference type="Pfam" id="PF02492">
    <property type="entry name" value="cobW"/>
    <property type="match status" value="1"/>
</dbReference>
<dbReference type="InterPro" id="IPR003495">
    <property type="entry name" value="CobW/HypB/UreG_nucleotide-bd"/>
</dbReference>
<sequence>MSRIPITLVTGFLGSGKTTLIAQLLTQPGLAGTLVVVNEFGVVGIDHDLLEASSDDTILLANGCLCCTIRGNLVDTLLDVQAQVADGRLRAFDRVVVETSGVADPAPLLGFLLSDAAVMARYRLEQVIATIDAVAGAEALERHPEADHQARVADRLLLTKTDLVTPAAADALAARLRGLNPVAPILPVLQGQIAAEELLGPGSAQDATAPCGPFCGDPSHAHEHHHHAERFSATVLHATQTLEEADIARIEAALRAWAGPHLLRLKGILPLRDGRVAILQAAMMVVHPAEFQPGPAHAAGRLVLIVEGPAPAPLLQALEGFGLERDGVG</sequence>
<dbReference type="Gene3D" id="3.30.1220.10">
    <property type="entry name" value="CobW-like, C-terminal domain"/>
    <property type="match status" value="1"/>
</dbReference>
<dbReference type="Pfam" id="PF07683">
    <property type="entry name" value="CobW_C"/>
    <property type="match status" value="1"/>
</dbReference>
<reference evidence="9 10" key="1">
    <citation type="journal article" date="2013" name="Int. J. Syst. Evol. Microbiol.">
        <title>Roseomonas aerophila sp. nov., isolated from air.</title>
        <authorList>
            <person name="Kim S.J."/>
            <person name="Weon H.Y."/>
            <person name="Ahn J.H."/>
            <person name="Hong S.B."/>
            <person name="Seok S.J."/>
            <person name="Whang K.S."/>
            <person name="Kwon S.W."/>
        </authorList>
    </citation>
    <scope>NUCLEOTIDE SEQUENCE [LARGE SCALE GENOMIC DNA]</scope>
    <source>
        <strain evidence="9 10">NBRC 108923</strain>
    </source>
</reference>
<feature type="domain" description="CobW/HypB/UreG nucleotide-binding" evidence="7">
    <location>
        <begin position="5"/>
        <end position="186"/>
    </location>
</feature>
<evidence type="ECO:0000259" key="8">
    <source>
        <dbReference type="Pfam" id="PF07683"/>
    </source>
</evidence>
<dbReference type="CDD" id="cd03112">
    <property type="entry name" value="CobW-like"/>
    <property type="match status" value="1"/>
</dbReference>
<dbReference type="Proteomes" id="UP000626026">
    <property type="component" value="Unassembled WGS sequence"/>
</dbReference>
<keyword evidence="1" id="KW-0547">Nucleotide-binding</keyword>
<dbReference type="Gene3D" id="3.40.50.300">
    <property type="entry name" value="P-loop containing nucleotide triphosphate hydrolases"/>
    <property type="match status" value="1"/>
</dbReference>
<comment type="catalytic activity">
    <reaction evidence="6">
        <text>GTP + H2O = GDP + phosphate + H(+)</text>
        <dbReference type="Rhea" id="RHEA:19669"/>
        <dbReference type="ChEBI" id="CHEBI:15377"/>
        <dbReference type="ChEBI" id="CHEBI:15378"/>
        <dbReference type="ChEBI" id="CHEBI:37565"/>
        <dbReference type="ChEBI" id="CHEBI:43474"/>
        <dbReference type="ChEBI" id="CHEBI:58189"/>
    </reaction>
    <physiologicalReaction direction="left-to-right" evidence="6">
        <dbReference type="Rhea" id="RHEA:19670"/>
    </physiologicalReaction>
</comment>
<protein>
    <submittedName>
        <fullName evidence="9">GTP-binding protein</fullName>
    </submittedName>
</protein>
<keyword evidence="3" id="KW-0143">Chaperone</keyword>
<dbReference type="InterPro" id="IPR011629">
    <property type="entry name" value="CobW-like_C"/>
</dbReference>
<dbReference type="EMBL" id="JACTVA010000012">
    <property type="protein sequence ID" value="MBC9206970.1"/>
    <property type="molecule type" value="Genomic_DNA"/>
</dbReference>
<dbReference type="RefSeq" id="WP_187784145.1">
    <property type="nucleotide sequence ID" value="NZ_JACTVA010000012.1"/>
</dbReference>
<comment type="similarity">
    <text evidence="4">Belongs to the SIMIBI class G3E GTPase family. ZNG1 subfamily.</text>
</comment>
<dbReference type="PANTHER" id="PTHR13748">
    <property type="entry name" value="COBW-RELATED"/>
    <property type="match status" value="1"/>
</dbReference>
<evidence type="ECO:0000313" key="9">
    <source>
        <dbReference type="EMBL" id="MBC9206970.1"/>
    </source>
</evidence>
<evidence type="ECO:0000256" key="2">
    <source>
        <dbReference type="ARBA" id="ARBA00022801"/>
    </source>
</evidence>
<dbReference type="SUPFAM" id="SSF90002">
    <property type="entry name" value="Hypothetical protein YjiA, C-terminal domain"/>
    <property type="match status" value="1"/>
</dbReference>